<dbReference type="Gene3D" id="1.20.1050.140">
    <property type="match status" value="1"/>
</dbReference>
<feature type="domain" description="Cysteine-rich" evidence="2">
    <location>
        <begin position="5"/>
        <end position="92"/>
    </location>
</feature>
<dbReference type="Proteomes" id="UP000181901">
    <property type="component" value="Unassembled WGS sequence"/>
</dbReference>
<dbReference type="EMBL" id="LKAQ01000004">
    <property type="protein sequence ID" value="OIQ50878.1"/>
    <property type="molecule type" value="Genomic_DNA"/>
</dbReference>
<name>A0A1J5MWG8_9BACT</name>
<evidence type="ECO:0000313" key="4">
    <source>
        <dbReference type="Proteomes" id="UP000181901"/>
    </source>
</evidence>
<dbReference type="InterPro" id="IPR051278">
    <property type="entry name" value="HdrB/HdrD_reductase"/>
</dbReference>
<feature type="domain" description="Cysteine-rich" evidence="2">
    <location>
        <begin position="153"/>
        <end position="240"/>
    </location>
</feature>
<accession>A0A1J5MWG8</accession>
<dbReference type="PANTHER" id="PTHR42947">
    <property type="entry name" value="COB--COM HETERODISULFIDE REDUCTASE SUBUNIT B 1"/>
    <property type="match status" value="1"/>
</dbReference>
<evidence type="ECO:0000313" key="3">
    <source>
        <dbReference type="EMBL" id="OIQ50878.1"/>
    </source>
</evidence>
<keyword evidence="1" id="KW-0560">Oxidoreductase</keyword>
<sequence length="300" mass="32148">MSLCYAYYPGCSGLGTSLEYDTSTRALCESLGIELVEIPDWNCCGSTPAHAVDHLLSACLVGRNLGIADDMAEERKLDGILTPCPSCLKNLKTTQHRLADPEFHRKVELVVGRTLTADLPIKSVLQMLVEDLGLEALAKLVQKPLAGLKVVPYYGCIMIRPPQIMQFDDPENPMALDNLLAELGAEVLPFALKTDCCGASLGTTRKDVIAKLSGRILDAAEEAGADAIVTACPLCQLNLDMRQSQINKANHSGHNMPVFYYTQLAGLAAGQGETSTMMDKLCVSPRPLLASLAGRTGEGA</sequence>
<reference evidence="3 4" key="1">
    <citation type="submission" date="2015-09" db="EMBL/GenBank/DDBJ databases">
        <title>Genome of Desulfovibrio dechloracetivorans BerOc1, a mercury methylating strain isolated from highly hydrocarbons and metals contaminated coastal sediments.</title>
        <authorList>
            <person name="Goni Urriza M."/>
            <person name="Gassie C."/>
            <person name="Bouchez O."/>
            <person name="Klopp C."/>
            <person name="Ranchou-Peyruse A."/>
            <person name="Remy G."/>
        </authorList>
    </citation>
    <scope>NUCLEOTIDE SEQUENCE [LARGE SCALE GENOMIC DNA]</scope>
    <source>
        <strain evidence="3 4">BerOc1</strain>
    </source>
</reference>
<dbReference type="AlphaFoldDB" id="A0A1J5MWG8"/>
<evidence type="ECO:0000259" key="2">
    <source>
        <dbReference type="Pfam" id="PF02754"/>
    </source>
</evidence>
<dbReference type="Pfam" id="PF02754">
    <property type="entry name" value="CCG"/>
    <property type="match status" value="2"/>
</dbReference>
<organism evidence="3 4">
    <name type="scientific">Pseudodesulfovibrio hydrargyri</name>
    <dbReference type="NCBI Taxonomy" id="2125990"/>
    <lineage>
        <taxon>Bacteria</taxon>
        <taxon>Pseudomonadati</taxon>
        <taxon>Thermodesulfobacteriota</taxon>
        <taxon>Desulfovibrionia</taxon>
        <taxon>Desulfovibrionales</taxon>
        <taxon>Desulfovibrionaceae</taxon>
    </lineage>
</organism>
<dbReference type="PANTHER" id="PTHR42947:SF1">
    <property type="entry name" value="COB--COM HETERODISULFIDE REDUCTASE SUBUNIT B 1"/>
    <property type="match status" value="1"/>
</dbReference>
<gene>
    <name evidence="3" type="primary">lutA_4</name>
    <name evidence="3" type="ORF">BerOc1_02820</name>
</gene>
<proteinExistence type="predicted"/>
<dbReference type="GO" id="GO:0016491">
    <property type="term" value="F:oxidoreductase activity"/>
    <property type="evidence" value="ECO:0007669"/>
    <property type="project" value="UniProtKB-KW"/>
</dbReference>
<comment type="caution">
    <text evidence="3">The sequence shown here is derived from an EMBL/GenBank/DDBJ whole genome shotgun (WGS) entry which is preliminary data.</text>
</comment>
<dbReference type="RefSeq" id="WP_071546278.1">
    <property type="nucleotide sequence ID" value="NZ_LKAQ01000004.1"/>
</dbReference>
<dbReference type="Gene3D" id="3.40.50.11810">
    <property type="match status" value="1"/>
</dbReference>
<dbReference type="InterPro" id="IPR004017">
    <property type="entry name" value="Cys_rich_dom"/>
</dbReference>
<keyword evidence="4" id="KW-1185">Reference proteome</keyword>
<dbReference type="OrthoDB" id="9777685at2"/>
<protein>
    <submittedName>
        <fullName evidence="3">Lactate utilization protein A</fullName>
    </submittedName>
</protein>
<evidence type="ECO:0000256" key="1">
    <source>
        <dbReference type="ARBA" id="ARBA00023002"/>
    </source>
</evidence>